<evidence type="ECO:0000259" key="4">
    <source>
        <dbReference type="Pfam" id="PF12265"/>
    </source>
</evidence>
<dbReference type="GeneID" id="24425010"/>
<dbReference type="GO" id="GO:0005730">
    <property type="term" value="C:nucleolus"/>
    <property type="evidence" value="ECO:0007669"/>
    <property type="project" value="TreeGrafter"/>
</dbReference>
<dbReference type="PANTHER" id="PTHR45903:SF1">
    <property type="entry name" value="GLUTAMATE-RICH WD REPEAT-CONTAINING PROTEIN 1"/>
    <property type="match status" value="1"/>
</dbReference>
<feature type="repeat" description="WD" evidence="3">
    <location>
        <begin position="315"/>
        <end position="357"/>
    </location>
</feature>
<proteinExistence type="predicted"/>
<dbReference type="InterPro" id="IPR051972">
    <property type="entry name" value="Glutamate-rich_WD_repeat"/>
</dbReference>
<keyword evidence="1 3" id="KW-0853">WD repeat</keyword>
<name>A0A1R4ABS8_BABMR</name>
<protein>
    <submittedName>
        <fullName evidence="5">RRB1, GRWD1, ribosome assembly protein RRB1</fullName>
    </submittedName>
</protein>
<feature type="repeat" description="WD" evidence="3">
    <location>
        <begin position="222"/>
        <end position="267"/>
    </location>
</feature>
<accession>A0A1R4ABS8</accession>
<dbReference type="InterPro" id="IPR015943">
    <property type="entry name" value="WD40/YVTN_repeat-like_dom_sf"/>
</dbReference>
<dbReference type="InterPro" id="IPR001680">
    <property type="entry name" value="WD40_rpt"/>
</dbReference>
<reference evidence="5 6" key="1">
    <citation type="journal article" date="2012" name="Nucleic Acids Res.">
        <title>Sequencing of the smallest Apicomplexan genome from the human pathogen Babesia microti.</title>
        <authorList>
            <person name="Cornillot E."/>
            <person name="Hadj-Kaddour K."/>
            <person name="Dassouli A."/>
            <person name="Noel B."/>
            <person name="Ranwez V."/>
            <person name="Vacherie B."/>
            <person name="Augagneur Y."/>
            <person name="Bres V."/>
            <person name="Duclos A."/>
            <person name="Randazzo S."/>
            <person name="Carcy B."/>
            <person name="Debierre-Grockiego F."/>
            <person name="Delbecq S."/>
            <person name="Moubri-Menage K."/>
            <person name="Shams-Eldin H."/>
            <person name="Usmani-Brown S."/>
            <person name="Bringaud F."/>
            <person name="Wincker P."/>
            <person name="Vivares C.P."/>
            <person name="Schwarz R.T."/>
            <person name="Schetters T.P."/>
            <person name="Krause P.J."/>
            <person name="Gorenflot A."/>
            <person name="Berry V."/>
            <person name="Barbe V."/>
            <person name="Ben Mamoun C."/>
        </authorList>
    </citation>
    <scope>NUCLEOTIDE SEQUENCE [LARGE SCALE GENOMIC DNA]</scope>
    <source>
        <strain evidence="5 6">RI</strain>
    </source>
</reference>
<dbReference type="OrthoDB" id="2161379at2759"/>
<evidence type="ECO:0000313" key="5">
    <source>
        <dbReference type="EMBL" id="SJK86395.1"/>
    </source>
</evidence>
<evidence type="ECO:0000256" key="1">
    <source>
        <dbReference type="ARBA" id="ARBA00022574"/>
    </source>
</evidence>
<sequence>MASNTESSSDDDNREQDLEIWRNDIRKLDPDEMLQFSPDCYDMYHSIQLDWPCLSFDILLDDLGACRSEYPHQCHLVCGTQAQDVDNCSLYVLKCVGLHRMEKDESDLLAGPKMQYRVSKHPGIVNRVRACPQARQLVCTMSDDGHSYIWDISKQLLALENQDASGSEKANPLFTNKLHGNEGYAVGWNRRSIGMLATGDTCGSLVLWKPIQGGWDLSDIYGNVHLKSVEDIQWQPNANQSDQIFATASADGQIRIFDLRSNTTGPTITITSQPINDVNSISWNPHKCEMLLSGEENGGAFVWDIRHADVPLATLMWHNKAITSVSWHPVEQSVCACAARDDSISIWDLSVEAEAKEGKKGIPEQLMFLHMGQTEITELAYHPLIPGVIVSTASDSLNIFKCANV</sequence>
<evidence type="ECO:0000256" key="2">
    <source>
        <dbReference type="ARBA" id="ARBA00022737"/>
    </source>
</evidence>
<dbReference type="GO" id="GO:0042254">
    <property type="term" value="P:ribosome biogenesis"/>
    <property type="evidence" value="ECO:0007669"/>
    <property type="project" value="TreeGrafter"/>
</dbReference>
<reference evidence="5 6" key="3">
    <citation type="journal article" date="2016" name="Sci. Rep.">
        <title>Genome-wide diversity and gene expression profiling of Babesia microti isolates identify polymorphic genes that mediate host-pathogen interactions.</title>
        <authorList>
            <person name="Silva J.C."/>
            <person name="Cornillot E."/>
            <person name="McCracken C."/>
            <person name="Usmani-Brown S."/>
            <person name="Dwivedi A."/>
            <person name="Ifeonu O.O."/>
            <person name="Crabtree J."/>
            <person name="Gotia H.T."/>
            <person name="Virji A.Z."/>
            <person name="Reynes C."/>
            <person name="Colinge J."/>
            <person name="Kumar V."/>
            <person name="Lawres L."/>
            <person name="Pazzi J.E."/>
            <person name="Pablo J.V."/>
            <person name="Hung C."/>
            <person name="Brancato J."/>
            <person name="Kumari P."/>
            <person name="Orvis J."/>
            <person name="Tretina K."/>
            <person name="Chibucos M."/>
            <person name="Ott S."/>
            <person name="Sadzewicz L."/>
            <person name="Sengamalay N."/>
            <person name="Shetty A.C."/>
            <person name="Su Q."/>
            <person name="Tallon L."/>
            <person name="Fraser C.M."/>
            <person name="Frutos R."/>
            <person name="Molina D.M."/>
            <person name="Krause P.J."/>
            <person name="Ben Mamoun C."/>
        </authorList>
    </citation>
    <scope>NUCLEOTIDE SEQUENCE [LARGE SCALE GENOMIC DNA]</scope>
    <source>
        <strain evidence="5 6">RI</strain>
    </source>
</reference>
<dbReference type="SMART" id="SM00320">
    <property type="entry name" value="WD40"/>
    <property type="match status" value="6"/>
</dbReference>
<dbReference type="Gene3D" id="2.130.10.10">
    <property type="entry name" value="YVTN repeat-like/Quinoprotein amine dehydrogenase"/>
    <property type="match status" value="1"/>
</dbReference>
<keyword evidence="2" id="KW-0677">Repeat</keyword>
<evidence type="ECO:0000256" key="3">
    <source>
        <dbReference type="PROSITE-ProRule" id="PRU00221"/>
    </source>
</evidence>
<dbReference type="KEGG" id="bmic:BMR1_03g01845"/>
<dbReference type="InterPro" id="IPR022052">
    <property type="entry name" value="Histone-bd_RBBP4-like_N"/>
</dbReference>
<dbReference type="PANTHER" id="PTHR45903">
    <property type="entry name" value="GLUTAMATE-RICH WD REPEAT-CONTAINING PROTEIN 1"/>
    <property type="match status" value="1"/>
</dbReference>
<feature type="domain" description="Histone-binding protein RBBP4-like N-terminal" evidence="4">
    <location>
        <begin position="31"/>
        <end position="96"/>
    </location>
</feature>
<evidence type="ECO:0000313" key="6">
    <source>
        <dbReference type="Proteomes" id="UP000002899"/>
    </source>
</evidence>
<dbReference type="EMBL" id="LN871598">
    <property type="protein sequence ID" value="SJK86395.1"/>
    <property type="molecule type" value="Genomic_DNA"/>
</dbReference>
<dbReference type="PROSITE" id="PS50294">
    <property type="entry name" value="WD_REPEATS_REGION"/>
    <property type="match status" value="1"/>
</dbReference>
<keyword evidence="6" id="KW-1185">Reference proteome</keyword>
<dbReference type="VEuPathDB" id="PiroplasmaDB:BMR1_03g01845"/>
<dbReference type="AlphaFoldDB" id="A0A1R4ABS8"/>
<dbReference type="SUPFAM" id="SSF50978">
    <property type="entry name" value="WD40 repeat-like"/>
    <property type="match status" value="1"/>
</dbReference>
<dbReference type="InterPro" id="IPR036322">
    <property type="entry name" value="WD40_repeat_dom_sf"/>
</dbReference>
<gene>
    <name evidence="5" type="ORF">BMR1_03g01845</name>
</gene>
<dbReference type="PROSITE" id="PS50082">
    <property type="entry name" value="WD_REPEATS_2"/>
    <property type="match status" value="2"/>
</dbReference>
<reference evidence="5 6" key="2">
    <citation type="journal article" date="2013" name="PLoS ONE">
        <title>Whole genome mapping and re-organization of the nuclear and mitochondrial genomes of Babesia microti isolates.</title>
        <authorList>
            <person name="Cornillot E."/>
            <person name="Dassouli A."/>
            <person name="Garg A."/>
            <person name="Pachikara N."/>
            <person name="Randazzo S."/>
            <person name="Depoix D."/>
            <person name="Carcy B."/>
            <person name="Delbecq S."/>
            <person name="Frutos R."/>
            <person name="Silva J.C."/>
            <person name="Sutton R."/>
            <person name="Krause P.J."/>
            <person name="Mamoun C.B."/>
        </authorList>
    </citation>
    <scope>NUCLEOTIDE SEQUENCE [LARGE SCALE GENOMIC DNA]</scope>
    <source>
        <strain evidence="5 6">RI</strain>
    </source>
</reference>
<dbReference type="Pfam" id="PF12265">
    <property type="entry name" value="CAF1C_H4-bd"/>
    <property type="match status" value="1"/>
</dbReference>
<dbReference type="RefSeq" id="XP_021338556.1">
    <property type="nucleotide sequence ID" value="XM_021481984.1"/>
</dbReference>
<dbReference type="Proteomes" id="UP000002899">
    <property type="component" value="Chromosome III"/>
</dbReference>
<organism evidence="5 6">
    <name type="scientific">Babesia microti (strain RI)</name>
    <dbReference type="NCBI Taxonomy" id="1133968"/>
    <lineage>
        <taxon>Eukaryota</taxon>
        <taxon>Sar</taxon>
        <taxon>Alveolata</taxon>
        <taxon>Apicomplexa</taxon>
        <taxon>Aconoidasida</taxon>
        <taxon>Piroplasmida</taxon>
        <taxon>Babesiidae</taxon>
        <taxon>Babesia</taxon>
    </lineage>
</organism>
<dbReference type="Pfam" id="PF00400">
    <property type="entry name" value="WD40"/>
    <property type="match status" value="2"/>
</dbReference>